<dbReference type="Pfam" id="PF16743">
    <property type="entry name" value="PliI"/>
    <property type="match status" value="1"/>
</dbReference>
<dbReference type="Proteomes" id="UP000510822">
    <property type="component" value="Chromosome"/>
</dbReference>
<keyword evidence="3" id="KW-1185">Reference proteome</keyword>
<organism evidence="2 3">
    <name type="scientific">Chitinibacter fontanus</name>
    <dbReference type="NCBI Taxonomy" id="1737446"/>
    <lineage>
        <taxon>Bacteria</taxon>
        <taxon>Pseudomonadati</taxon>
        <taxon>Pseudomonadota</taxon>
        <taxon>Betaproteobacteria</taxon>
        <taxon>Neisseriales</taxon>
        <taxon>Chitinibacteraceae</taxon>
        <taxon>Chitinibacter</taxon>
    </lineage>
</organism>
<proteinExistence type="predicted"/>
<evidence type="ECO:0000313" key="2">
    <source>
        <dbReference type="EMBL" id="QLI81770.1"/>
    </source>
</evidence>
<dbReference type="KEGG" id="cfon:HZU75_09615"/>
<dbReference type="InterPro" id="IPR031948">
    <property type="entry name" value="PliI"/>
</dbReference>
<dbReference type="RefSeq" id="WP_180305878.1">
    <property type="nucleotide sequence ID" value="NZ_CP058952.1"/>
</dbReference>
<dbReference type="EMBL" id="CP058952">
    <property type="protein sequence ID" value="QLI81770.1"/>
    <property type="molecule type" value="Genomic_DNA"/>
</dbReference>
<dbReference type="CDD" id="cd09632">
    <property type="entry name" value="PliI_like"/>
    <property type="match status" value="1"/>
</dbReference>
<protein>
    <recommendedName>
        <fullName evidence="4">PliI/PliC-like inhibitor of I-type lysozyme</fullName>
    </recommendedName>
</protein>
<dbReference type="AlphaFoldDB" id="A0A7D5ZK26"/>
<feature type="signal peptide" evidence="1">
    <location>
        <begin position="1"/>
        <end position="18"/>
    </location>
</feature>
<name>A0A7D5ZK26_9NEIS</name>
<dbReference type="Gene3D" id="2.40.128.460">
    <property type="entry name" value="Periplasmic lysozyme inhibitor of I-type lysozyme"/>
    <property type="match status" value="1"/>
</dbReference>
<gene>
    <name evidence="2" type="ORF">HZU75_09615</name>
</gene>
<evidence type="ECO:0008006" key="4">
    <source>
        <dbReference type="Google" id="ProtNLM"/>
    </source>
</evidence>
<dbReference type="InterPro" id="IPR038643">
    <property type="entry name" value="PliI_sf"/>
</dbReference>
<keyword evidence="1" id="KW-0732">Signal</keyword>
<accession>A0A7D5ZK26</accession>
<reference evidence="2 3" key="1">
    <citation type="journal article" date="2016" name="Int. J. Syst. Evol. Microbiol.">
        <title>Chitinibacter fontanus sp. nov., isolated from a spring.</title>
        <authorList>
            <person name="Sheu S.Y."/>
            <person name="Li Y.S."/>
            <person name="Young C.C."/>
            <person name="Chen W.M."/>
        </authorList>
    </citation>
    <scope>NUCLEOTIDE SEQUENCE [LARGE SCALE GENOMIC DNA]</scope>
    <source>
        <strain evidence="2 3">STM-7</strain>
    </source>
</reference>
<sequence length="147" mass="16409">MLKRLCLMLACLPLFSHAGETRFVQQLPLPDNHSIIQVAEGDNEPRSIGSYSIRLYGGSNPNFPFDDFLAGQIYPRDGSVERVLNTDADGDGIGEVVVVMRSAGSGGYLNVDLFSWQHQQLKRILRLTDLPPKADPLAEVKRMIRKR</sequence>
<evidence type="ECO:0000313" key="3">
    <source>
        <dbReference type="Proteomes" id="UP000510822"/>
    </source>
</evidence>
<evidence type="ECO:0000256" key="1">
    <source>
        <dbReference type="SAM" id="SignalP"/>
    </source>
</evidence>
<feature type="chain" id="PRO_5028966394" description="PliI/PliC-like inhibitor of I-type lysozyme" evidence="1">
    <location>
        <begin position="19"/>
        <end position="147"/>
    </location>
</feature>